<proteinExistence type="predicted"/>
<evidence type="ECO:0000313" key="2">
    <source>
        <dbReference type="Proteomes" id="UP000741863"/>
    </source>
</evidence>
<dbReference type="RefSeq" id="WP_169967476.1">
    <property type="nucleotide sequence ID" value="NZ_JAFBEC010000010.1"/>
</dbReference>
<gene>
    <name evidence="1" type="ORF">JOD17_003319</name>
</gene>
<organism evidence="1 2">
    <name type="scientific">Geomicrobium sediminis</name>
    <dbReference type="NCBI Taxonomy" id="1347788"/>
    <lineage>
        <taxon>Bacteria</taxon>
        <taxon>Bacillati</taxon>
        <taxon>Bacillota</taxon>
        <taxon>Bacilli</taxon>
        <taxon>Bacillales</taxon>
        <taxon>Geomicrobium</taxon>
    </lineage>
</organism>
<accession>A0ABS2PG18</accession>
<evidence type="ECO:0000313" key="1">
    <source>
        <dbReference type="EMBL" id="MBM7634217.1"/>
    </source>
</evidence>
<comment type="caution">
    <text evidence="1">The sequence shown here is derived from an EMBL/GenBank/DDBJ whole genome shotgun (WGS) entry which is preliminary data.</text>
</comment>
<protein>
    <submittedName>
        <fullName evidence="1">Uncharacterized protein</fullName>
    </submittedName>
</protein>
<reference evidence="1 2" key="1">
    <citation type="submission" date="2021-01" db="EMBL/GenBank/DDBJ databases">
        <title>Genomic Encyclopedia of Type Strains, Phase IV (KMG-IV): sequencing the most valuable type-strain genomes for metagenomic binning, comparative biology and taxonomic classification.</title>
        <authorList>
            <person name="Goeker M."/>
        </authorList>
    </citation>
    <scope>NUCLEOTIDE SEQUENCE [LARGE SCALE GENOMIC DNA]</scope>
    <source>
        <strain evidence="1 2">DSM 25540</strain>
    </source>
</reference>
<dbReference type="Proteomes" id="UP000741863">
    <property type="component" value="Unassembled WGS sequence"/>
</dbReference>
<keyword evidence="2" id="KW-1185">Reference proteome</keyword>
<sequence length="133" mass="15194">MITDVGPTITYHASFMNVYIPKVTYHYASMNMIISIIDAISQLTEENVPGVSAIEVEVYSKSLDEYEVKVLWDIACKDLLGASWVMLQRLFIGSEASCIYFVSLLETIEYTDIERRYKNKKTLFELLKSSADD</sequence>
<name>A0ABS2PG18_9BACL</name>
<dbReference type="EMBL" id="JAFBEC010000010">
    <property type="protein sequence ID" value="MBM7634217.1"/>
    <property type="molecule type" value="Genomic_DNA"/>
</dbReference>